<keyword evidence="1" id="KW-0547">Nucleotide-binding</keyword>
<dbReference type="GO" id="GO:0005829">
    <property type="term" value="C:cytosol"/>
    <property type="evidence" value="ECO:0007669"/>
    <property type="project" value="TreeGrafter"/>
</dbReference>
<comment type="caution">
    <text evidence="5">The sequence shown here is derived from an EMBL/GenBank/DDBJ whole genome shotgun (WGS) entry which is preliminary data.</text>
</comment>
<keyword evidence="4" id="KW-0472">Membrane</keyword>
<evidence type="ECO:0000256" key="2">
    <source>
        <dbReference type="ARBA" id="ARBA00022840"/>
    </source>
</evidence>
<dbReference type="GO" id="GO:0005524">
    <property type="term" value="F:ATP binding"/>
    <property type="evidence" value="ECO:0007669"/>
    <property type="project" value="UniProtKB-KW"/>
</dbReference>
<keyword evidence="2" id="KW-0067">ATP-binding</keyword>
<feature type="transmembrane region" description="Helical" evidence="4">
    <location>
        <begin position="222"/>
        <end position="243"/>
    </location>
</feature>
<dbReference type="InterPro" id="IPR004567">
    <property type="entry name" value="Type_II_PanK"/>
</dbReference>
<keyword evidence="5" id="KW-0808">Transferase</keyword>
<keyword evidence="4" id="KW-0812">Transmembrane</keyword>
<evidence type="ECO:0000256" key="3">
    <source>
        <dbReference type="ARBA" id="ARBA00022993"/>
    </source>
</evidence>
<name>A0A098VT62_9MICR</name>
<dbReference type="Gene3D" id="3.30.420.40">
    <property type="match status" value="1"/>
</dbReference>
<dbReference type="PANTHER" id="PTHR12280">
    <property type="entry name" value="PANTOTHENATE KINASE"/>
    <property type="match status" value="1"/>
</dbReference>
<dbReference type="InterPro" id="IPR043129">
    <property type="entry name" value="ATPase_NBD"/>
</dbReference>
<reference evidence="5 6" key="1">
    <citation type="submission" date="2014-04" db="EMBL/GenBank/DDBJ databases">
        <title>A new species of microsporidia sheds light on the evolution of extreme parasitism.</title>
        <authorList>
            <person name="Haag K.L."/>
            <person name="James T.Y."/>
            <person name="Larsson R."/>
            <person name="Schaer T.M."/>
            <person name="Refardt D."/>
            <person name="Pombert J.-F."/>
            <person name="Ebert D."/>
        </authorList>
    </citation>
    <scope>NUCLEOTIDE SEQUENCE [LARGE SCALE GENOMIC DNA]</scope>
    <source>
        <strain evidence="5 6">UGP3</strain>
        <tissue evidence="5">Spores</tissue>
    </source>
</reference>
<protein>
    <submittedName>
        <fullName evidence="5">Pantothenate kinase</fullName>
    </submittedName>
</protein>
<proteinExistence type="predicted"/>
<dbReference type="Proteomes" id="UP000029725">
    <property type="component" value="Unassembled WGS sequence"/>
</dbReference>
<dbReference type="GO" id="GO:0015937">
    <property type="term" value="P:coenzyme A biosynthetic process"/>
    <property type="evidence" value="ECO:0007669"/>
    <property type="project" value="UniProtKB-KW"/>
</dbReference>
<evidence type="ECO:0000313" key="5">
    <source>
        <dbReference type="EMBL" id="KGG51994.1"/>
    </source>
</evidence>
<dbReference type="GO" id="GO:0004594">
    <property type="term" value="F:pantothenate kinase activity"/>
    <property type="evidence" value="ECO:0007669"/>
    <property type="project" value="TreeGrafter"/>
</dbReference>
<organism evidence="5 6">
    <name type="scientific">Mitosporidium daphniae</name>
    <dbReference type="NCBI Taxonomy" id="1485682"/>
    <lineage>
        <taxon>Eukaryota</taxon>
        <taxon>Fungi</taxon>
        <taxon>Fungi incertae sedis</taxon>
        <taxon>Microsporidia</taxon>
        <taxon>Mitosporidium</taxon>
    </lineage>
</organism>
<evidence type="ECO:0000256" key="4">
    <source>
        <dbReference type="SAM" id="Phobius"/>
    </source>
</evidence>
<gene>
    <name evidence="5" type="ORF">DI09_22p190</name>
</gene>
<sequence>MQIYGLDIGGTLIKLALFGNENAGPLCENLTLKKFHTSCLDASLEFIIDDARRKNFSEIVIKATGGGSFKHEGYIKDLFKRNNIWLHFILVKEMESLHKGVLYLAKVDQLPQQTILYANIGTGVSILHIDGAEFSRVGGSGIGGGTFYGLYHVMCKLASILPLDFDEAINKATFANCLHSKLHLTVGDIYGADPLIKDLDPTLIAGYFSACPLLKDAPDINALAGGLLMLVSYAIISCVIELAKETNPQLIVIGGSFVGTNGSLFLLSYVETIKNFMLQVLDYKRMQTKVHFFDLGSHVGCLGAMALDNKF</sequence>
<dbReference type="SUPFAM" id="SSF53067">
    <property type="entry name" value="Actin-like ATPase domain"/>
    <property type="match status" value="1"/>
</dbReference>
<dbReference type="Pfam" id="PF03630">
    <property type="entry name" value="Fumble"/>
    <property type="match status" value="1"/>
</dbReference>
<dbReference type="GeneID" id="25259120"/>
<dbReference type="HOGENOM" id="CLU_011154_0_1_1"/>
<dbReference type="VEuPathDB" id="MicrosporidiaDB:DI09_22p190"/>
<keyword evidence="6" id="KW-1185">Reference proteome</keyword>
<dbReference type="EMBL" id="JMKJ01000144">
    <property type="protein sequence ID" value="KGG51994.1"/>
    <property type="molecule type" value="Genomic_DNA"/>
</dbReference>
<dbReference type="AlphaFoldDB" id="A0A098VT62"/>
<keyword evidence="3" id="KW-0173">Coenzyme A biosynthesis</keyword>
<accession>A0A098VT62</accession>
<dbReference type="PANTHER" id="PTHR12280:SF20">
    <property type="entry name" value="4'-PHOSPHOPANTETHEINE PHOSPHATASE"/>
    <property type="match status" value="1"/>
</dbReference>
<feature type="transmembrane region" description="Helical" evidence="4">
    <location>
        <begin position="250"/>
        <end position="270"/>
    </location>
</feature>
<dbReference type="OrthoDB" id="498611at2759"/>
<evidence type="ECO:0000256" key="1">
    <source>
        <dbReference type="ARBA" id="ARBA00022741"/>
    </source>
</evidence>
<evidence type="ECO:0000313" key="6">
    <source>
        <dbReference type="Proteomes" id="UP000029725"/>
    </source>
</evidence>
<keyword evidence="4" id="KW-1133">Transmembrane helix</keyword>
<keyword evidence="5" id="KW-0418">Kinase</keyword>
<dbReference type="RefSeq" id="XP_013238421.1">
    <property type="nucleotide sequence ID" value="XM_013382967.1"/>
</dbReference>